<evidence type="ECO:0000313" key="5">
    <source>
        <dbReference type="EMBL" id="QEO14471.1"/>
    </source>
</evidence>
<dbReference type="InterPro" id="IPR029058">
    <property type="entry name" value="AB_hydrolase_fold"/>
</dbReference>
<dbReference type="GO" id="GO:0004252">
    <property type="term" value="F:serine-type endopeptidase activity"/>
    <property type="evidence" value="ECO:0007669"/>
    <property type="project" value="InterPro"/>
</dbReference>
<keyword evidence="6" id="KW-1185">Reference proteome</keyword>
<dbReference type="Gene3D" id="3.40.50.1820">
    <property type="entry name" value="alpha/beta hydrolase"/>
    <property type="match status" value="1"/>
</dbReference>
<keyword evidence="1" id="KW-0378">Hydrolase</keyword>
<feature type="active site" description="Charge relay system" evidence="2">
    <location>
        <position position="316"/>
    </location>
</feature>
<dbReference type="GO" id="GO:0052689">
    <property type="term" value="F:carboxylic ester hydrolase activity"/>
    <property type="evidence" value="ECO:0007669"/>
    <property type="project" value="TreeGrafter"/>
</dbReference>
<dbReference type="KEGG" id="ail:FLP10_08600"/>
<dbReference type="PANTHER" id="PTHR40111">
    <property type="entry name" value="CEPHALOSPORIN-C DEACETYLASE"/>
    <property type="match status" value="1"/>
</dbReference>
<organism evidence="5 6">
    <name type="scientific">Agromyces intestinalis</name>
    <dbReference type="NCBI Taxonomy" id="2592652"/>
    <lineage>
        <taxon>Bacteria</taxon>
        <taxon>Bacillati</taxon>
        <taxon>Actinomycetota</taxon>
        <taxon>Actinomycetes</taxon>
        <taxon>Micrococcales</taxon>
        <taxon>Microbacteriaceae</taxon>
        <taxon>Agromyces</taxon>
    </lineage>
</organism>
<evidence type="ECO:0000256" key="1">
    <source>
        <dbReference type="ARBA" id="ARBA00022801"/>
    </source>
</evidence>
<dbReference type="InterPro" id="IPR008391">
    <property type="entry name" value="AXE1_dom"/>
</dbReference>
<dbReference type="GO" id="GO:0006508">
    <property type="term" value="P:proteolysis"/>
    <property type="evidence" value="ECO:0007669"/>
    <property type="project" value="InterPro"/>
</dbReference>
<name>A0A5C1YEC4_9MICO</name>
<evidence type="ECO:0000259" key="4">
    <source>
        <dbReference type="Pfam" id="PF05448"/>
    </source>
</evidence>
<feature type="binding site" evidence="3">
    <location>
        <position position="106"/>
    </location>
    <ligand>
        <name>substrate</name>
    </ligand>
</feature>
<feature type="domain" description="Acetyl xylan esterase" evidence="4">
    <location>
        <begin position="1"/>
        <end position="332"/>
    </location>
</feature>
<dbReference type="AlphaFoldDB" id="A0A5C1YEC4"/>
<dbReference type="InterPro" id="IPR039069">
    <property type="entry name" value="CE7"/>
</dbReference>
<dbReference type="PANTHER" id="PTHR40111:SF1">
    <property type="entry name" value="CEPHALOSPORIN-C DEACETYLASE"/>
    <property type="match status" value="1"/>
</dbReference>
<dbReference type="Proteomes" id="UP000324678">
    <property type="component" value="Chromosome"/>
</dbReference>
<accession>A0A5C1YEC4</accession>
<dbReference type="RefSeq" id="WP_149160492.1">
    <property type="nucleotide sequence ID" value="NZ_CP043505.1"/>
</dbReference>
<dbReference type="Pfam" id="PF05448">
    <property type="entry name" value="AXE1"/>
    <property type="match status" value="1"/>
</dbReference>
<dbReference type="PROSITE" id="PS00708">
    <property type="entry name" value="PRO_ENDOPEP_SER"/>
    <property type="match status" value="1"/>
</dbReference>
<dbReference type="GO" id="GO:0005976">
    <property type="term" value="P:polysaccharide metabolic process"/>
    <property type="evidence" value="ECO:0007669"/>
    <property type="project" value="TreeGrafter"/>
</dbReference>
<dbReference type="SUPFAM" id="SSF53474">
    <property type="entry name" value="alpha/beta-Hydrolases"/>
    <property type="match status" value="1"/>
</dbReference>
<dbReference type="EMBL" id="CP043505">
    <property type="protein sequence ID" value="QEO14471.1"/>
    <property type="molecule type" value="Genomic_DNA"/>
</dbReference>
<evidence type="ECO:0000313" key="6">
    <source>
        <dbReference type="Proteomes" id="UP000324678"/>
    </source>
</evidence>
<proteinExistence type="predicted"/>
<evidence type="ECO:0000256" key="3">
    <source>
        <dbReference type="PIRSR" id="PIRSR639069-2"/>
    </source>
</evidence>
<protein>
    <submittedName>
        <fullName evidence="5">Acetylxylan esterase</fullName>
    </submittedName>
</protein>
<reference evidence="5 6" key="1">
    <citation type="submission" date="2019-09" db="EMBL/GenBank/DDBJ databases">
        <title>Genome sequencing of strain KACC 19306.</title>
        <authorList>
            <person name="Heo J."/>
            <person name="Kim S.-J."/>
            <person name="Kim J.-S."/>
            <person name="Hong S.-B."/>
            <person name="Kwon S.-W."/>
        </authorList>
    </citation>
    <scope>NUCLEOTIDE SEQUENCE [LARGE SCALE GENOMIC DNA]</scope>
    <source>
        <strain evidence="5 6">KACC 19306</strain>
    </source>
</reference>
<sequence>MARFDLPPEALRTYRPQLAEPTDFDAFWADTITASRAAAGADASADAVDAADAARTARRRVATPMTSFDVDDVTFPGFAGDPVHAWLVTPHGADRPLPAVVEFVGYGRGRGLAHERLHWPAAGYAQLIVDTRGQGSVWGTGGETADPHGSGPAAPGFLTRGIEHPSTYYYRRVFTDAVRAVDAVRTFAEVDPARVAVTGNSQGGLIAIAAAALSDGLVAALPTAPILCDVPRVLGLTDADPHVEIARYLAVHRGAEERVLATLSYFDGAILATRATAPAFFGTGHLDTIAPPSGVYAAANRWGVRAEVVDYPWNGHEGGEGAHWVRQAEWLAGEASA</sequence>
<feature type="active site" description="Charge relay system" evidence="2">
    <location>
        <position position="287"/>
    </location>
</feature>
<evidence type="ECO:0000256" key="2">
    <source>
        <dbReference type="PIRSR" id="PIRSR639069-1"/>
    </source>
</evidence>
<gene>
    <name evidence="5" type="ORF">FLP10_08600</name>
</gene>
<dbReference type="InterPro" id="IPR002471">
    <property type="entry name" value="Pept_S9_AS"/>
</dbReference>
<dbReference type="OrthoDB" id="9770528at2"/>
<feature type="active site" description="Nucleophile" evidence="2">
    <location>
        <position position="201"/>
    </location>
</feature>